<dbReference type="PROSITE" id="PS51078">
    <property type="entry name" value="ICLR_ED"/>
    <property type="match status" value="1"/>
</dbReference>
<reference evidence="7" key="1">
    <citation type="journal article" date="2023" name="Int. J. Syst. Evol. Microbiol.">
        <title>Streptomyces meridianus sp. nov. isolated from brackish water of the Tagus estuary in Alcochete, Portugal.</title>
        <authorList>
            <person name="Santos J.D.N."/>
            <person name="Klimek D."/>
            <person name="Calusinska M."/>
            <person name="Lobo Da Cunha A."/>
            <person name="Catita J."/>
            <person name="Goncalves H."/>
            <person name="Gonzalez I."/>
            <person name="Reyes F."/>
            <person name="Lage O.M."/>
        </authorList>
    </citation>
    <scope>NUCLEOTIDE SEQUENCE</scope>
    <source>
        <strain evidence="7">MTZ3.1</strain>
    </source>
</reference>
<proteinExistence type="predicted"/>
<accession>A0ABT0XDR4</accession>
<protein>
    <submittedName>
        <fullName evidence="7">IclR family transcriptional regulator</fullName>
    </submittedName>
</protein>
<sequence>MLSLLVGVTDMVMRDTLPAQRCLSLSGKHMAGNTSQPGRTVASRMLAILDAFDFEHPRLTLSDLARRADLSLPTTHRLVRELSCWRALEREDDGTYRVGLRLLELGLLSGLHTRLRDVAMPFMQELYEATRENVHLAVHDGGTALYVEKLTGHRSVPIVSRTGGRLPLHTTGVGKALLAWASPDVIDEHLGRPLSRPTTYSIREPGRLRRDLQRARERGFATTREEMTLGTCSVASPVLVDGEPVAAVGAVVRSGRLDLDRLAPPVIAAARGIGARLADIGDDPYPGYDRPAASPWGSTARRGRPEWPVSGDGRPHCYEVRAVADTS</sequence>
<evidence type="ECO:0000256" key="4">
    <source>
        <dbReference type="SAM" id="MobiDB-lite"/>
    </source>
</evidence>
<keyword evidence="8" id="KW-1185">Reference proteome</keyword>
<keyword evidence="2" id="KW-0238">DNA-binding</keyword>
<dbReference type="InterPro" id="IPR050707">
    <property type="entry name" value="HTH_MetabolicPath_Reg"/>
</dbReference>
<evidence type="ECO:0000259" key="5">
    <source>
        <dbReference type="PROSITE" id="PS51077"/>
    </source>
</evidence>
<dbReference type="Pfam" id="PF01614">
    <property type="entry name" value="IclR_C"/>
    <property type="match status" value="1"/>
</dbReference>
<keyword evidence="1" id="KW-0805">Transcription regulation</keyword>
<dbReference type="PANTHER" id="PTHR30136:SF24">
    <property type="entry name" value="HTH-TYPE TRANSCRIPTIONAL REPRESSOR ALLR"/>
    <property type="match status" value="1"/>
</dbReference>
<dbReference type="Proteomes" id="UP001167160">
    <property type="component" value="Unassembled WGS sequence"/>
</dbReference>
<dbReference type="SMART" id="SM00346">
    <property type="entry name" value="HTH_ICLR"/>
    <property type="match status" value="1"/>
</dbReference>
<dbReference type="Pfam" id="PF09339">
    <property type="entry name" value="HTH_IclR"/>
    <property type="match status" value="1"/>
</dbReference>
<evidence type="ECO:0000256" key="2">
    <source>
        <dbReference type="ARBA" id="ARBA00023125"/>
    </source>
</evidence>
<evidence type="ECO:0000256" key="3">
    <source>
        <dbReference type="ARBA" id="ARBA00023163"/>
    </source>
</evidence>
<evidence type="ECO:0000256" key="1">
    <source>
        <dbReference type="ARBA" id="ARBA00023015"/>
    </source>
</evidence>
<dbReference type="PANTHER" id="PTHR30136">
    <property type="entry name" value="HELIX-TURN-HELIX TRANSCRIPTIONAL REGULATOR, ICLR FAMILY"/>
    <property type="match status" value="1"/>
</dbReference>
<dbReference type="RefSeq" id="WP_251419467.1">
    <property type="nucleotide sequence ID" value="NZ_JAMQGM010000069.1"/>
</dbReference>
<dbReference type="InterPro" id="IPR029016">
    <property type="entry name" value="GAF-like_dom_sf"/>
</dbReference>
<dbReference type="SUPFAM" id="SSF46785">
    <property type="entry name" value="Winged helix' DNA-binding domain"/>
    <property type="match status" value="1"/>
</dbReference>
<feature type="domain" description="IclR-ED" evidence="6">
    <location>
        <begin position="101"/>
        <end position="279"/>
    </location>
</feature>
<keyword evidence="3" id="KW-0804">Transcription</keyword>
<dbReference type="Gene3D" id="1.10.10.10">
    <property type="entry name" value="Winged helix-like DNA-binding domain superfamily/Winged helix DNA-binding domain"/>
    <property type="match status" value="1"/>
</dbReference>
<dbReference type="PROSITE" id="PS51077">
    <property type="entry name" value="HTH_ICLR"/>
    <property type="match status" value="1"/>
</dbReference>
<dbReference type="InterPro" id="IPR036390">
    <property type="entry name" value="WH_DNA-bd_sf"/>
</dbReference>
<dbReference type="InterPro" id="IPR005471">
    <property type="entry name" value="Tscrpt_reg_IclR_N"/>
</dbReference>
<name>A0ABT0XDR4_9ACTN</name>
<feature type="region of interest" description="Disordered" evidence="4">
    <location>
        <begin position="289"/>
        <end position="315"/>
    </location>
</feature>
<gene>
    <name evidence="7" type="ORF">M1E25_24905</name>
</gene>
<evidence type="ECO:0000313" key="7">
    <source>
        <dbReference type="EMBL" id="MCM2580535.1"/>
    </source>
</evidence>
<organism evidence="7 8">
    <name type="scientific">Streptomyces meridianus</name>
    <dbReference type="NCBI Taxonomy" id="2938945"/>
    <lineage>
        <taxon>Bacteria</taxon>
        <taxon>Bacillati</taxon>
        <taxon>Actinomycetota</taxon>
        <taxon>Actinomycetes</taxon>
        <taxon>Kitasatosporales</taxon>
        <taxon>Streptomycetaceae</taxon>
        <taxon>Streptomyces</taxon>
    </lineage>
</organism>
<evidence type="ECO:0000313" key="8">
    <source>
        <dbReference type="Proteomes" id="UP001167160"/>
    </source>
</evidence>
<evidence type="ECO:0000259" key="6">
    <source>
        <dbReference type="PROSITE" id="PS51078"/>
    </source>
</evidence>
<comment type="caution">
    <text evidence="7">The sequence shown here is derived from an EMBL/GenBank/DDBJ whole genome shotgun (WGS) entry which is preliminary data.</text>
</comment>
<dbReference type="Gene3D" id="3.30.450.40">
    <property type="match status" value="1"/>
</dbReference>
<dbReference type="EMBL" id="JAMQGM010000069">
    <property type="protein sequence ID" value="MCM2580535.1"/>
    <property type="molecule type" value="Genomic_DNA"/>
</dbReference>
<dbReference type="SUPFAM" id="SSF55781">
    <property type="entry name" value="GAF domain-like"/>
    <property type="match status" value="1"/>
</dbReference>
<dbReference type="InterPro" id="IPR014757">
    <property type="entry name" value="Tscrpt_reg_IclR_C"/>
</dbReference>
<feature type="domain" description="HTH iclR-type" evidence="5">
    <location>
        <begin position="39"/>
        <end position="100"/>
    </location>
</feature>
<dbReference type="InterPro" id="IPR036388">
    <property type="entry name" value="WH-like_DNA-bd_sf"/>
</dbReference>